<organism evidence="6 7">
    <name type="scientific">Methylobacterium aquaticum</name>
    <dbReference type="NCBI Taxonomy" id="270351"/>
    <lineage>
        <taxon>Bacteria</taxon>
        <taxon>Pseudomonadati</taxon>
        <taxon>Pseudomonadota</taxon>
        <taxon>Alphaproteobacteria</taxon>
        <taxon>Hyphomicrobiales</taxon>
        <taxon>Methylobacteriaceae</taxon>
        <taxon>Methylobacterium</taxon>
    </lineage>
</organism>
<dbReference type="InterPro" id="IPR058163">
    <property type="entry name" value="LysR-type_TF_proteobact-type"/>
</dbReference>
<dbReference type="Gene3D" id="1.10.10.10">
    <property type="entry name" value="Winged helix-like DNA-binding domain superfamily/Winged helix DNA-binding domain"/>
    <property type="match status" value="1"/>
</dbReference>
<keyword evidence="2" id="KW-0805">Transcription regulation</keyword>
<reference evidence="6 7" key="1">
    <citation type="submission" date="2015-03" db="EMBL/GenBank/DDBJ databases">
        <title>Genome sequencing of Methylobacterium aquaticum DSM16371 type strain.</title>
        <authorList>
            <person name="Chaudhry V."/>
            <person name="Patil P.B."/>
        </authorList>
    </citation>
    <scope>NUCLEOTIDE SEQUENCE [LARGE SCALE GENOMIC DNA]</scope>
    <source>
        <strain evidence="6 7">DSM 16371</strain>
    </source>
</reference>
<dbReference type="RefSeq" id="WP_048463839.1">
    <property type="nucleotide sequence ID" value="NZ_LABX01000081.1"/>
</dbReference>
<name>A0A0J6SKH4_9HYPH</name>
<dbReference type="InterPro" id="IPR005119">
    <property type="entry name" value="LysR_subst-bd"/>
</dbReference>
<dbReference type="AlphaFoldDB" id="A0A0J6SKH4"/>
<dbReference type="Pfam" id="PF03466">
    <property type="entry name" value="LysR_substrate"/>
    <property type="match status" value="1"/>
</dbReference>
<comment type="similarity">
    <text evidence="1">Belongs to the LysR transcriptional regulatory family.</text>
</comment>
<comment type="caution">
    <text evidence="6">The sequence shown here is derived from an EMBL/GenBank/DDBJ whole genome shotgun (WGS) entry which is preliminary data.</text>
</comment>
<proteinExistence type="inferred from homology"/>
<dbReference type="GO" id="GO:0043565">
    <property type="term" value="F:sequence-specific DNA binding"/>
    <property type="evidence" value="ECO:0007669"/>
    <property type="project" value="TreeGrafter"/>
</dbReference>
<dbReference type="PANTHER" id="PTHR30537">
    <property type="entry name" value="HTH-TYPE TRANSCRIPTIONAL REGULATOR"/>
    <property type="match status" value="1"/>
</dbReference>
<dbReference type="OrthoDB" id="9786526at2"/>
<dbReference type="PANTHER" id="PTHR30537:SF71">
    <property type="entry name" value="TRANSCRIPTIONAL REGULATORY PROTEIN"/>
    <property type="match status" value="1"/>
</dbReference>
<dbReference type="EMBL" id="LABX01000081">
    <property type="protein sequence ID" value="KMO35770.1"/>
    <property type="molecule type" value="Genomic_DNA"/>
</dbReference>
<dbReference type="GO" id="GO:0003700">
    <property type="term" value="F:DNA-binding transcription factor activity"/>
    <property type="evidence" value="ECO:0007669"/>
    <property type="project" value="InterPro"/>
</dbReference>
<evidence type="ECO:0000256" key="3">
    <source>
        <dbReference type="ARBA" id="ARBA00023125"/>
    </source>
</evidence>
<keyword evidence="3" id="KW-0238">DNA-binding</keyword>
<evidence type="ECO:0000313" key="6">
    <source>
        <dbReference type="EMBL" id="KMO35770.1"/>
    </source>
</evidence>
<dbReference type="SUPFAM" id="SSF46785">
    <property type="entry name" value="Winged helix' DNA-binding domain"/>
    <property type="match status" value="1"/>
</dbReference>
<dbReference type="InterPro" id="IPR036390">
    <property type="entry name" value="WH_DNA-bd_sf"/>
</dbReference>
<evidence type="ECO:0000256" key="1">
    <source>
        <dbReference type="ARBA" id="ARBA00009437"/>
    </source>
</evidence>
<feature type="domain" description="HTH lysR-type" evidence="5">
    <location>
        <begin position="1"/>
        <end position="60"/>
    </location>
</feature>
<accession>A0A0J6SKH4</accession>
<sequence length="298" mass="32281">MDNRLGEMEAFVQVARRGSFAAAAKALRCTPSAVSRAVARLEARLGVGLIRRTTRAMTLTPEGDQYLARAAELIAEFDAIEDGFGRDAAQPSGLLRVNASVPFGTKVILPVLPRFLGQQPRMRVDLALTDDVVDLVEARADVAIRIGPLRDTRLRAKLLGRSRLAVVAAPAYLERCGTPAHPDALPDHNCLNFSFRRSLDTWPFLIDGAVVQRPVHGSFFGNSGEVVRLMALGGAGLARLARFHVDEDLAAGRLVPVLEEFSPGDAEDIHALYAGPERLSSRIRCFVDFLAVHAAVRG</sequence>
<dbReference type="Proteomes" id="UP000035929">
    <property type="component" value="Unassembled WGS sequence"/>
</dbReference>
<protein>
    <submittedName>
        <fullName evidence="6">LysR family transcriptional regulator</fullName>
    </submittedName>
</protein>
<gene>
    <name evidence="6" type="ORF">VP06_11220</name>
</gene>
<dbReference type="Pfam" id="PF00126">
    <property type="entry name" value="HTH_1"/>
    <property type="match status" value="1"/>
</dbReference>
<keyword evidence="4" id="KW-0804">Transcription</keyword>
<dbReference type="PROSITE" id="PS50931">
    <property type="entry name" value="HTH_LYSR"/>
    <property type="match status" value="1"/>
</dbReference>
<evidence type="ECO:0000259" key="5">
    <source>
        <dbReference type="PROSITE" id="PS50931"/>
    </source>
</evidence>
<dbReference type="SUPFAM" id="SSF53850">
    <property type="entry name" value="Periplasmic binding protein-like II"/>
    <property type="match status" value="1"/>
</dbReference>
<dbReference type="GO" id="GO:0006351">
    <property type="term" value="P:DNA-templated transcription"/>
    <property type="evidence" value="ECO:0007669"/>
    <property type="project" value="TreeGrafter"/>
</dbReference>
<dbReference type="InterPro" id="IPR000847">
    <property type="entry name" value="LysR_HTH_N"/>
</dbReference>
<evidence type="ECO:0000256" key="2">
    <source>
        <dbReference type="ARBA" id="ARBA00023015"/>
    </source>
</evidence>
<dbReference type="FunFam" id="1.10.10.10:FF:000001">
    <property type="entry name" value="LysR family transcriptional regulator"/>
    <property type="match status" value="1"/>
</dbReference>
<dbReference type="PATRIC" id="fig|270351.6.peg.7167"/>
<dbReference type="Gene3D" id="3.40.190.290">
    <property type="match status" value="1"/>
</dbReference>
<dbReference type="InterPro" id="IPR036388">
    <property type="entry name" value="WH-like_DNA-bd_sf"/>
</dbReference>
<evidence type="ECO:0000313" key="7">
    <source>
        <dbReference type="Proteomes" id="UP000035929"/>
    </source>
</evidence>
<evidence type="ECO:0000256" key="4">
    <source>
        <dbReference type="ARBA" id="ARBA00023163"/>
    </source>
</evidence>